<gene>
    <name evidence="1" type="ORF">F444_14767</name>
</gene>
<evidence type="ECO:0000313" key="1">
    <source>
        <dbReference type="EMBL" id="ETO68379.1"/>
    </source>
</evidence>
<sequence length="43" mass="5001">MLSCKLCLRFDDISRLDKSPDNAGETPSERTLPWHDLLRNDQL</sequence>
<proteinExistence type="predicted"/>
<accession>A0A080ZP18</accession>
<dbReference type="Proteomes" id="UP000028582">
    <property type="component" value="Unassembled WGS sequence"/>
</dbReference>
<dbReference type="AlphaFoldDB" id="A0A080ZP18"/>
<comment type="caution">
    <text evidence="1">The sequence shown here is derived from an EMBL/GenBank/DDBJ whole genome shotgun (WGS) entry which is preliminary data.</text>
</comment>
<evidence type="ECO:0000313" key="2">
    <source>
        <dbReference type="Proteomes" id="UP000028582"/>
    </source>
</evidence>
<organism evidence="1 2">
    <name type="scientific">Phytophthora nicotianae P1976</name>
    <dbReference type="NCBI Taxonomy" id="1317066"/>
    <lineage>
        <taxon>Eukaryota</taxon>
        <taxon>Sar</taxon>
        <taxon>Stramenopiles</taxon>
        <taxon>Oomycota</taxon>
        <taxon>Peronosporomycetes</taxon>
        <taxon>Peronosporales</taxon>
        <taxon>Peronosporaceae</taxon>
        <taxon>Phytophthora</taxon>
    </lineage>
</organism>
<reference evidence="1 2" key="1">
    <citation type="submission" date="2013-11" db="EMBL/GenBank/DDBJ databases">
        <title>The Genome Sequence of Phytophthora parasitica P1976.</title>
        <authorList>
            <consortium name="The Broad Institute Genomics Platform"/>
            <person name="Russ C."/>
            <person name="Tyler B."/>
            <person name="Panabieres F."/>
            <person name="Shan W."/>
            <person name="Tripathy S."/>
            <person name="Grunwald N."/>
            <person name="Machado M."/>
            <person name="Johnson C.S."/>
            <person name="Walker B."/>
            <person name="Young S."/>
            <person name="Zeng Q."/>
            <person name="Gargeya S."/>
            <person name="Fitzgerald M."/>
            <person name="Haas B."/>
            <person name="Abouelleil A."/>
            <person name="Allen A.W."/>
            <person name="Alvarado L."/>
            <person name="Arachchi H.M."/>
            <person name="Berlin A.M."/>
            <person name="Chapman S.B."/>
            <person name="Gainer-Dewar J."/>
            <person name="Goldberg J."/>
            <person name="Griggs A."/>
            <person name="Gujja S."/>
            <person name="Hansen M."/>
            <person name="Howarth C."/>
            <person name="Imamovic A."/>
            <person name="Ireland A."/>
            <person name="Larimer J."/>
            <person name="McCowan C."/>
            <person name="Murphy C."/>
            <person name="Pearson M."/>
            <person name="Poon T.W."/>
            <person name="Priest M."/>
            <person name="Roberts A."/>
            <person name="Saif S."/>
            <person name="Shea T."/>
            <person name="Sisk P."/>
            <person name="Sykes S."/>
            <person name="Wortman J."/>
            <person name="Nusbaum C."/>
            <person name="Birren B."/>
        </authorList>
    </citation>
    <scope>NUCLEOTIDE SEQUENCE [LARGE SCALE GENOMIC DNA]</scope>
    <source>
        <strain evidence="1 2">P1976</strain>
    </source>
</reference>
<protein>
    <submittedName>
        <fullName evidence="1">Uncharacterized protein</fullName>
    </submittedName>
</protein>
<dbReference type="EMBL" id="ANJA01002667">
    <property type="protein sequence ID" value="ETO68379.1"/>
    <property type="molecule type" value="Genomic_DNA"/>
</dbReference>
<name>A0A080ZP18_PHYNI</name>